<evidence type="ECO:0000256" key="1">
    <source>
        <dbReference type="ARBA" id="ARBA00004141"/>
    </source>
</evidence>
<dbReference type="STRING" id="7719.ENSCINP00000035822"/>
<dbReference type="InParanoid" id="H2Y1N8"/>
<dbReference type="GO" id="GO:1904669">
    <property type="term" value="P:ATP export"/>
    <property type="evidence" value="ECO:0007669"/>
    <property type="project" value="UniProtKB-ARBA"/>
</dbReference>
<evidence type="ECO:0000256" key="4">
    <source>
        <dbReference type="ARBA" id="ARBA00022692"/>
    </source>
</evidence>
<dbReference type="GeneTree" id="ENSGT01030000234610"/>
<keyword evidence="6" id="KW-0406">Ion transport</keyword>
<dbReference type="EMBL" id="EAAA01000548">
    <property type="status" value="NOT_ANNOTATED_CDS"/>
    <property type="molecule type" value="Genomic_DNA"/>
</dbReference>
<protein>
    <submittedName>
        <fullName evidence="11">Uncharacterized protein</fullName>
    </submittedName>
</protein>
<proteinExistence type="inferred from homology"/>
<comment type="similarity">
    <text evidence="2">Belongs to the CALHM family.</text>
</comment>
<dbReference type="Proteomes" id="UP000008144">
    <property type="component" value="Chromosome 10"/>
</dbReference>
<sequence>MSFIIAPAIGLLVFGMASNPKLWKSVTGIIKKTKTERREVDEICWTIGGVIGQALYAPITWVAIALLDGRYYACAATSLPYDVEHPSASYKTCEAVAISKIVYTSSAFNDNRSFSQLLGWIIIAAFLIVGMFVYCLSQCTFPLTYYHAKYYLLYRAAEEAEFTDEMQKKAQHDAEANVLKFMEKRRDKALWDRISTVYDFHRDDKSLALYSNLHEWVLENAQSEEMVPLTGGGGGEEGHPEEGGFNEDDGK</sequence>
<evidence type="ECO:0000256" key="8">
    <source>
        <dbReference type="ARBA" id="ARBA00023303"/>
    </source>
</evidence>
<organism evidence="11 12">
    <name type="scientific">Ciona intestinalis</name>
    <name type="common">Transparent sea squirt</name>
    <name type="synonym">Ascidia intestinalis</name>
    <dbReference type="NCBI Taxonomy" id="7719"/>
    <lineage>
        <taxon>Eukaryota</taxon>
        <taxon>Metazoa</taxon>
        <taxon>Chordata</taxon>
        <taxon>Tunicata</taxon>
        <taxon>Ascidiacea</taxon>
        <taxon>Phlebobranchia</taxon>
        <taxon>Cionidae</taxon>
        <taxon>Ciona</taxon>
    </lineage>
</organism>
<comment type="subcellular location">
    <subcellularLocation>
        <location evidence="1">Membrane</location>
        <topology evidence="1">Multi-pass membrane protein</topology>
    </subcellularLocation>
</comment>
<evidence type="ECO:0000256" key="2">
    <source>
        <dbReference type="ARBA" id="ARBA00008497"/>
    </source>
</evidence>
<reference evidence="11" key="2">
    <citation type="journal article" date="2008" name="Genome Biol.">
        <title>Improved genome assembly and evidence-based global gene model set for the chordate Ciona intestinalis: new insight into intron and operon populations.</title>
        <authorList>
            <person name="Satou Y."/>
            <person name="Mineta K."/>
            <person name="Ogasawara M."/>
            <person name="Sasakura Y."/>
            <person name="Shoguchi E."/>
            <person name="Ueno K."/>
            <person name="Yamada L."/>
            <person name="Matsumoto J."/>
            <person name="Wasserscheid J."/>
            <person name="Dewar K."/>
            <person name="Wiley G.B."/>
            <person name="Macmil S.L."/>
            <person name="Roe B.A."/>
            <person name="Zeller R.W."/>
            <person name="Hastings K.E."/>
            <person name="Lemaire P."/>
            <person name="Lindquist E."/>
            <person name="Endo T."/>
            <person name="Hotta K."/>
            <person name="Inaba K."/>
        </authorList>
    </citation>
    <scope>NUCLEOTIDE SEQUENCE [LARGE SCALE GENOMIC DNA]</scope>
    <source>
        <strain evidence="11">wild type</strain>
    </source>
</reference>
<feature type="transmembrane region" description="Helical" evidence="10">
    <location>
        <begin position="117"/>
        <end position="136"/>
    </location>
</feature>
<dbReference type="Ensembl" id="ENSCINT00000033148.1">
    <property type="protein sequence ID" value="ENSCINP00000035822.1"/>
    <property type="gene ID" value="ENSCING00000021809.1"/>
</dbReference>
<evidence type="ECO:0000256" key="6">
    <source>
        <dbReference type="ARBA" id="ARBA00023065"/>
    </source>
</evidence>
<feature type="compositionally biased region" description="Basic and acidic residues" evidence="9">
    <location>
        <begin position="236"/>
        <end position="251"/>
    </location>
</feature>
<keyword evidence="4 10" id="KW-0812">Transmembrane</keyword>
<evidence type="ECO:0000256" key="9">
    <source>
        <dbReference type="SAM" id="MobiDB-lite"/>
    </source>
</evidence>
<keyword evidence="8" id="KW-0407">Ion channel</keyword>
<reference evidence="12" key="1">
    <citation type="journal article" date="2002" name="Science">
        <title>The draft genome of Ciona intestinalis: insights into chordate and vertebrate origins.</title>
        <authorList>
            <person name="Dehal P."/>
            <person name="Satou Y."/>
            <person name="Campbell R.K."/>
            <person name="Chapman J."/>
            <person name="Degnan B."/>
            <person name="De Tomaso A."/>
            <person name="Davidson B."/>
            <person name="Di Gregorio A."/>
            <person name="Gelpke M."/>
            <person name="Goodstein D.M."/>
            <person name="Harafuji N."/>
            <person name="Hastings K.E."/>
            <person name="Ho I."/>
            <person name="Hotta K."/>
            <person name="Huang W."/>
            <person name="Kawashima T."/>
            <person name="Lemaire P."/>
            <person name="Martinez D."/>
            <person name="Meinertzhagen I.A."/>
            <person name="Necula S."/>
            <person name="Nonaka M."/>
            <person name="Putnam N."/>
            <person name="Rash S."/>
            <person name="Saiga H."/>
            <person name="Satake M."/>
            <person name="Terry A."/>
            <person name="Yamada L."/>
            <person name="Wang H.G."/>
            <person name="Awazu S."/>
            <person name="Azumi K."/>
            <person name="Boore J."/>
            <person name="Branno M."/>
            <person name="Chin-Bow S."/>
            <person name="DeSantis R."/>
            <person name="Doyle S."/>
            <person name="Francino P."/>
            <person name="Keys D.N."/>
            <person name="Haga S."/>
            <person name="Hayashi H."/>
            <person name="Hino K."/>
            <person name="Imai K.S."/>
            <person name="Inaba K."/>
            <person name="Kano S."/>
            <person name="Kobayashi K."/>
            <person name="Kobayashi M."/>
            <person name="Lee B.I."/>
            <person name="Makabe K.W."/>
            <person name="Manohar C."/>
            <person name="Matassi G."/>
            <person name="Medina M."/>
            <person name="Mochizuki Y."/>
            <person name="Mount S."/>
            <person name="Morishita T."/>
            <person name="Miura S."/>
            <person name="Nakayama A."/>
            <person name="Nishizaka S."/>
            <person name="Nomoto H."/>
            <person name="Ohta F."/>
            <person name="Oishi K."/>
            <person name="Rigoutsos I."/>
            <person name="Sano M."/>
            <person name="Sasaki A."/>
            <person name="Sasakura Y."/>
            <person name="Shoguchi E."/>
            <person name="Shin-i T."/>
            <person name="Spagnuolo A."/>
            <person name="Stainier D."/>
            <person name="Suzuki M.M."/>
            <person name="Tassy O."/>
            <person name="Takatori N."/>
            <person name="Tokuoka M."/>
            <person name="Yagi K."/>
            <person name="Yoshizaki F."/>
            <person name="Wada S."/>
            <person name="Zhang C."/>
            <person name="Hyatt P.D."/>
            <person name="Larimer F."/>
            <person name="Detter C."/>
            <person name="Doggett N."/>
            <person name="Glavina T."/>
            <person name="Hawkins T."/>
            <person name="Richardson P."/>
            <person name="Lucas S."/>
            <person name="Kohara Y."/>
            <person name="Levine M."/>
            <person name="Satoh N."/>
            <person name="Rokhsar D.S."/>
        </authorList>
    </citation>
    <scope>NUCLEOTIDE SEQUENCE [LARGE SCALE GENOMIC DNA]</scope>
</reference>
<evidence type="ECO:0000313" key="12">
    <source>
        <dbReference type="Proteomes" id="UP000008144"/>
    </source>
</evidence>
<keyword evidence="12" id="KW-1185">Reference proteome</keyword>
<accession>H2Y1N8</accession>
<evidence type="ECO:0000313" key="11">
    <source>
        <dbReference type="Ensembl" id="ENSCINP00000035822.1"/>
    </source>
</evidence>
<keyword evidence="7 10" id="KW-0472">Membrane</keyword>
<evidence type="ECO:0000256" key="5">
    <source>
        <dbReference type="ARBA" id="ARBA00022989"/>
    </source>
</evidence>
<name>H2Y1N8_CIOIN</name>
<dbReference type="InterPro" id="IPR029569">
    <property type="entry name" value="CALHM"/>
</dbReference>
<dbReference type="PANTHER" id="PTHR32261">
    <property type="entry name" value="CALCIUM HOMEOSTASIS MODULATOR PROTEIN"/>
    <property type="match status" value="1"/>
</dbReference>
<evidence type="ECO:0000256" key="7">
    <source>
        <dbReference type="ARBA" id="ARBA00023136"/>
    </source>
</evidence>
<feature type="region of interest" description="Disordered" evidence="9">
    <location>
        <begin position="227"/>
        <end position="251"/>
    </location>
</feature>
<dbReference type="HOGENOM" id="CLU_069286_1_0_1"/>
<keyword evidence="5 10" id="KW-1133">Transmembrane helix</keyword>
<keyword evidence="3" id="KW-0813">Transport</keyword>
<dbReference type="GO" id="GO:0005261">
    <property type="term" value="F:monoatomic cation channel activity"/>
    <property type="evidence" value="ECO:0000318"/>
    <property type="project" value="GO_Central"/>
</dbReference>
<evidence type="ECO:0000256" key="3">
    <source>
        <dbReference type="ARBA" id="ARBA00022448"/>
    </source>
</evidence>
<dbReference type="Pfam" id="PF14798">
    <property type="entry name" value="Ca_hom_mod"/>
    <property type="match status" value="1"/>
</dbReference>
<dbReference type="PANTHER" id="PTHR32261:SF1">
    <property type="entry name" value="CALCIUM HOMEOSTASIS MODULATOR PROTEIN"/>
    <property type="match status" value="1"/>
</dbReference>
<reference evidence="11" key="4">
    <citation type="submission" date="2025-09" db="UniProtKB">
        <authorList>
            <consortium name="Ensembl"/>
        </authorList>
    </citation>
    <scope>IDENTIFICATION</scope>
</reference>
<dbReference type="OMA" id="DIVSECQ"/>
<dbReference type="GO" id="GO:0005886">
    <property type="term" value="C:plasma membrane"/>
    <property type="evidence" value="ECO:0000318"/>
    <property type="project" value="GO_Central"/>
</dbReference>
<reference evidence="11" key="3">
    <citation type="submission" date="2025-08" db="UniProtKB">
        <authorList>
            <consortium name="Ensembl"/>
        </authorList>
    </citation>
    <scope>IDENTIFICATION</scope>
</reference>
<dbReference type="AlphaFoldDB" id="H2Y1N8"/>
<evidence type="ECO:0000256" key="10">
    <source>
        <dbReference type="SAM" id="Phobius"/>
    </source>
</evidence>